<dbReference type="Gene3D" id="2.160.20.10">
    <property type="entry name" value="Single-stranded right-handed beta-helix, Pectin lyase-like"/>
    <property type="match status" value="1"/>
</dbReference>
<dbReference type="AlphaFoldDB" id="X0TCJ8"/>
<dbReference type="InterPro" id="IPR012334">
    <property type="entry name" value="Pectin_lyas_fold"/>
</dbReference>
<feature type="non-terminal residue" evidence="2">
    <location>
        <position position="162"/>
    </location>
</feature>
<evidence type="ECO:0000259" key="1">
    <source>
        <dbReference type="Pfam" id="PF07602"/>
    </source>
</evidence>
<protein>
    <recommendedName>
        <fullName evidence="1">DUF1565 domain-containing protein</fullName>
    </recommendedName>
</protein>
<dbReference type="EMBL" id="BARS01018787">
    <property type="protein sequence ID" value="GAF85912.1"/>
    <property type="molecule type" value="Genomic_DNA"/>
</dbReference>
<name>X0TCJ8_9ZZZZ</name>
<dbReference type="Pfam" id="PF07602">
    <property type="entry name" value="DUF1565"/>
    <property type="match status" value="1"/>
</dbReference>
<accession>X0TCJ8</accession>
<feature type="domain" description="DUF1565" evidence="1">
    <location>
        <begin position="44"/>
        <end position="161"/>
    </location>
</feature>
<reference evidence="2" key="1">
    <citation type="journal article" date="2014" name="Front. Microbiol.">
        <title>High frequency of phylogenetically diverse reductive dehalogenase-homologous genes in deep subseafloor sedimentary metagenomes.</title>
        <authorList>
            <person name="Kawai M."/>
            <person name="Futagami T."/>
            <person name="Toyoda A."/>
            <person name="Takaki Y."/>
            <person name="Nishi S."/>
            <person name="Hori S."/>
            <person name="Arai W."/>
            <person name="Tsubouchi T."/>
            <person name="Morono Y."/>
            <person name="Uchiyama I."/>
            <person name="Ito T."/>
            <person name="Fujiyama A."/>
            <person name="Inagaki F."/>
            <person name="Takami H."/>
        </authorList>
    </citation>
    <scope>NUCLEOTIDE SEQUENCE</scope>
    <source>
        <strain evidence="2">Expedition CK06-06</strain>
    </source>
</reference>
<gene>
    <name evidence="2" type="ORF">S01H1_30519</name>
</gene>
<comment type="caution">
    <text evidence="2">The sequence shown here is derived from an EMBL/GenBank/DDBJ whole genome shotgun (WGS) entry which is preliminary data.</text>
</comment>
<organism evidence="2">
    <name type="scientific">marine sediment metagenome</name>
    <dbReference type="NCBI Taxonomy" id="412755"/>
    <lineage>
        <taxon>unclassified sequences</taxon>
        <taxon>metagenomes</taxon>
        <taxon>ecological metagenomes</taxon>
    </lineage>
</organism>
<sequence>MMNRVEKWYRSSVLMIGHFFIVLIVGLSLAGEAVAATIRVPRDYPTIQKAIDAARKRDKVRVSRGTYYENITMKEGVTIEGGWNKDFSRRDISAYVTTIDGGKKGGWVVYGANEATLSGFTIINATRIERGDSTIGAGVHCNSTSPTIINNVIKANAPAGIY</sequence>
<proteinExistence type="predicted"/>
<evidence type="ECO:0000313" key="2">
    <source>
        <dbReference type="EMBL" id="GAF85912.1"/>
    </source>
</evidence>
<dbReference type="SUPFAM" id="SSF51126">
    <property type="entry name" value="Pectin lyase-like"/>
    <property type="match status" value="1"/>
</dbReference>
<dbReference type="InterPro" id="IPR011459">
    <property type="entry name" value="DUF1565"/>
</dbReference>
<dbReference type="InterPro" id="IPR011050">
    <property type="entry name" value="Pectin_lyase_fold/virulence"/>
</dbReference>